<dbReference type="HOGENOM" id="CLU_060699_1_4_9"/>
<feature type="domain" description="HTH deoR-type" evidence="3">
    <location>
        <begin position="9"/>
        <end position="64"/>
    </location>
</feature>
<dbReference type="OrthoDB" id="9798651at2"/>
<comment type="caution">
    <text evidence="4">The sequence shown here is derived from an EMBL/GenBank/DDBJ whole genome shotgun (WGS) entry which is preliminary data.</text>
</comment>
<dbReference type="InterPro" id="IPR001034">
    <property type="entry name" value="DeoR_HTH"/>
</dbReference>
<dbReference type="Proteomes" id="UP000013785">
    <property type="component" value="Unassembled WGS sequence"/>
</dbReference>
<dbReference type="Pfam" id="PF08220">
    <property type="entry name" value="HTH_DeoR"/>
    <property type="match status" value="1"/>
</dbReference>
<dbReference type="AlphaFoldDB" id="R3WPW4"/>
<proteinExistence type="predicted"/>
<reference evidence="4 5" key="1">
    <citation type="submission" date="2013-02" db="EMBL/GenBank/DDBJ databases">
        <title>The Genome Sequence of Enterococcus phoeniculicola BAA-412.</title>
        <authorList>
            <consortium name="The Broad Institute Genome Sequencing Platform"/>
            <consortium name="The Broad Institute Genome Sequencing Center for Infectious Disease"/>
            <person name="Earl A.M."/>
            <person name="Gilmore M.S."/>
            <person name="Lebreton F."/>
            <person name="Walker B."/>
            <person name="Young S.K."/>
            <person name="Zeng Q."/>
            <person name="Gargeya S."/>
            <person name="Fitzgerald M."/>
            <person name="Haas B."/>
            <person name="Abouelleil A."/>
            <person name="Alvarado L."/>
            <person name="Arachchi H.M."/>
            <person name="Berlin A.M."/>
            <person name="Chapman S.B."/>
            <person name="Dewar J."/>
            <person name="Goldberg J."/>
            <person name="Griggs A."/>
            <person name="Gujja S."/>
            <person name="Hansen M."/>
            <person name="Howarth C."/>
            <person name="Imamovic A."/>
            <person name="Larimer J."/>
            <person name="McCowan C."/>
            <person name="Murphy C."/>
            <person name="Neiman D."/>
            <person name="Pearson M."/>
            <person name="Priest M."/>
            <person name="Roberts A."/>
            <person name="Saif S."/>
            <person name="Shea T."/>
            <person name="Sisk P."/>
            <person name="Sykes S."/>
            <person name="Wortman J."/>
            <person name="Nusbaum C."/>
            <person name="Birren B."/>
        </authorList>
    </citation>
    <scope>NUCLEOTIDE SEQUENCE [LARGE SCALE GENOMIC DNA]</scope>
    <source>
        <strain evidence="4 5">ATCC BAA-412</strain>
    </source>
</reference>
<keyword evidence="2" id="KW-0804">Transcription</keyword>
<keyword evidence="1" id="KW-0805">Transcription regulation</keyword>
<sequence length="259" mass="29151">MDEKPVLFAEERKKVILDLLDNQERVEVADLVERFNVSGSTIRTDMRELEKENKLIRTHGGAIGKPRENREDNPKVRMLTKEKIAIAKYAAGLIQEEDSIVIDTGTSCLAFTEELVKRDLDKVKVLTYDLQIATILSEKTNFEIYFIGGLVRNKFQYVAGESALNEIKEFVVDRAIISTTSFDVKHGYSTPNVGTGQIKQAVLSIAKQKIMLCDSAKFGKKSFKLFAKPENIDILITDKKLSTKQLNELNLASISFVTT</sequence>
<organism evidence="4 5">
    <name type="scientific">Enterococcus phoeniculicola ATCC BAA-412</name>
    <dbReference type="NCBI Taxonomy" id="1158610"/>
    <lineage>
        <taxon>Bacteria</taxon>
        <taxon>Bacillati</taxon>
        <taxon>Bacillota</taxon>
        <taxon>Bacilli</taxon>
        <taxon>Lactobacillales</taxon>
        <taxon>Enterococcaceae</taxon>
        <taxon>Enterococcus</taxon>
    </lineage>
</organism>
<evidence type="ECO:0000313" key="4">
    <source>
        <dbReference type="EMBL" id="EOL49442.1"/>
    </source>
</evidence>
<dbReference type="eggNOG" id="COG1349">
    <property type="taxonomic scope" value="Bacteria"/>
</dbReference>
<dbReference type="STRING" id="154621.RV11_GL002364"/>
<dbReference type="InterPro" id="IPR036388">
    <property type="entry name" value="WH-like_DNA-bd_sf"/>
</dbReference>
<dbReference type="PROSITE" id="PS51000">
    <property type="entry name" value="HTH_DEOR_2"/>
    <property type="match status" value="1"/>
</dbReference>
<protein>
    <recommendedName>
        <fullName evidence="3">HTH deoR-type domain-containing protein</fullName>
    </recommendedName>
</protein>
<gene>
    <name evidence="4" type="ORF">UC3_00099</name>
</gene>
<dbReference type="RefSeq" id="WP_010766786.1">
    <property type="nucleotide sequence ID" value="NZ_ASWE01000005.1"/>
</dbReference>
<dbReference type="InterPro" id="IPR050313">
    <property type="entry name" value="Carb_Metab_HTH_regulators"/>
</dbReference>
<dbReference type="SUPFAM" id="SSF46785">
    <property type="entry name" value="Winged helix' DNA-binding domain"/>
    <property type="match status" value="1"/>
</dbReference>
<dbReference type="InterPro" id="IPR036390">
    <property type="entry name" value="WH_DNA-bd_sf"/>
</dbReference>
<keyword evidence="5" id="KW-1185">Reference proteome</keyword>
<dbReference type="GO" id="GO:0003700">
    <property type="term" value="F:DNA-binding transcription factor activity"/>
    <property type="evidence" value="ECO:0007669"/>
    <property type="project" value="InterPro"/>
</dbReference>
<dbReference type="Gene3D" id="1.10.10.10">
    <property type="entry name" value="Winged helix-like DNA-binding domain superfamily/Winged helix DNA-binding domain"/>
    <property type="match status" value="1"/>
</dbReference>
<dbReference type="SUPFAM" id="SSF100950">
    <property type="entry name" value="NagB/RpiA/CoA transferase-like"/>
    <property type="match status" value="1"/>
</dbReference>
<evidence type="ECO:0000313" key="5">
    <source>
        <dbReference type="Proteomes" id="UP000013785"/>
    </source>
</evidence>
<name>R3WPW4_9ENTE</name>
<evidence type="ECO:0000259" key="3">
    <source>
        <dbReference type="PROSITE" id="PS51000"/>
    </source>
</evidence>
<evidence type="ECO:0000256" key="2">
    <source>
        <dbReference type="ARBA" id="ARBA00023163"/>
    </source>
</evidence>
<dbReference type="InterPro" id="IPR014036">
    <property type="entry name" value="DeoR-like_C"/>
</dbReference>
<dbReference type="PATRIC" id="fig|1158610.3.peg.76"/>
<dbReference type="InterPro" id="IPR037171">
    <property type="entry name" value="NagB/RpiA_transferase-like"/>
</dbReference>
<accession>R3WPW4</accession>
<dbReference type="PRINTS" id="PR00037">
    <property type="entry name" value="HTHLACR"/>
</dbReference>
<dbReference type="EMBL" id="AJAT01000004">
    <property type="protein sequence ID" value="EOL49442.1"/>
    <property type="molecule type" value="Genomic_DNA"/>
</dbReference>
<dbReference type="PANTHER" id="PTHR30363:SF44">
    <property type="entry name" value="AGA OPERON TRANSCRIPTIONAL REPRESSOR-RELATED"/>
    <property type="match status" value="1"/>
</dbReference>
<dbReference type="Pfam" id="PF00455">
    <property type="entry name" value="DeoRC"/>
    <property type="match status" value="1"/>
</dbReference>
<dbReference type="PANTHER" id="PTHR30363">
    <property type="entry name" value="HTH-TYPE TRANSCRIPTIONAL REGULATOR SRLR-RELATED"/>
    <property type="match status" value="1"/>
</dbReference>
<evidence type="ECO:0000256" key="1">
    <source>
        <dbReference type="ARBA" id="ARBA00023015"/>
    </source>
</evidence>
<dbReference type="SMART" id="SM00420">
    <property type="entry name" value="HTH_DEOR"/>
    <property type="match status" value="1"/>
</dbReference>
<dbReference type="SMART" id="SM01134">
    <property type="entry name" value="DeoRC"/>
    <property type="match status" value="1"/>
</dbReference>